<comment type="pathway">
    <text evidence="11">Cofactor biosynthesis; ubiquinone biosynthesis.</text>
</comment>
<keyword evidence="9 11" id="KW-0496">Mitochondrion</keyword>
<dbReference type="OrthoDB" id="683240at2759"/>
<evidence type="ECO:0000256" key="6">
    <source>
        <dbReference type="ARBA" id="ARBA00022827"/>
    </source>
</evidence>
<evidence type="ECO:0000256" key="5">
    <source>
        <dbReference type="ARBA" id="ARBA00022792"/>
    </source>
</evidence>
<evidence type="ECO:0000313" key="14">
    <source>
        <dbReference type="Proteomes" id="UP000054248"/>
    </source>
</evidence>
<feature type="domain" description="FAD-binding" evidence="12">
    <location>
        <begin position="163"/>
        <end position="291"/>
    </location>
</feature>
<keyword evidence="4 11" id="KW-0831">Ubiquinone biosynthesis</keyword>
<keyword evidence="10 11" id="KW-0472">Membrane</keyword>
<dbReference type="InterPro" id="IPR051205">
    <property type="entry name" value="UbiH/COQ6_monooxygenase"/>
</dbReference>
<dbReference type="NCBIfam" id="TIGR01988">
    <property type="entry name" value="Ubi-OHases"/>
    <property type="match status" value="1"/>
</dbReference>
<comment type="catalytic activity">
    <reaction evidence="11">
        <text>a 2-methoxy-6-(all-trans-polyprenyl)phenol + 2 reduced [2Fe-2S]-[ferredoxin] + O2 + 2 H(+) = a 2-methoxy-6-(all-trans-polyprenyl)benzene-1,4-diol + 2 oxidized [2Fe-2S]-[ferredoxin] + H2O</text>
        <dbReference type="Rhea" id="RHEA:81183"/>
        <dbReference type="Rhea" id="RHEA-COMP:9551"/>
        <dbReference type="Rhea" id="RHEA-COMP:10000"/>
        <dbReference type="Rhea" id="RHEA-COMP:10001"/>
        <dbReference type="Rhea" id="RHEA-COMP:10858"/>
        <dbReference type="ChEBI" id="CHEBI:15377"/>
        <dbReference type="ChEBI" id="CHEBI:15378"/>
        <dbReference type="ChEBI" id="CHEBI:15379"/>
        <dbReference type="ChEBI" id="CHEBI:33737"/>
        <dbReference type="ChEBI" id="CHEBI:33738"/>
        <dbReference type="ChEBI" id="CHEBI:62731"/>
        <dbReference type="ChEBI" id="CHEBI:84166"/>
        <dbReference type="EC" id="1.14.15.46"/>
    </reaction>
</comment>
<dbReference type="EC" id="1.14.15.46" evidence="11"/>
<dbReference type="GO" id="GO:0120538">
    <property type="term" value="F:2-methoxy-6-polyprenolphenol 4-hydroxylase activity"/>
    <property type="evidence" value="ECO:0007669"/>
    <property type="project" value="UniProtKB-EC"/>
</dbReference>
<dbReference type="SUPFAM" id="SSF51905">
    <property type="entry name" value="FAD/NAD(P)-binding domain"/>
    <property type="match status" value="1"/>
</dbReference>
<keyword evidence="14" id="KW-1185">Reference proteome</keyword>
<dbReference type="InterPro" id="IPR010971">
    <property type="entry name" value="UbiH/COQ6"/>
</dbReference>
<evidence type="ECO:0000256" key="4">
    <source>
        <dbReference type="ARBA" id="ARBA00022688"/>
    </source>
</evidence>
<dbReference type="STRING" id="1051891.A0A0C3LDL8"/>
<proteinExistence type="inferred from homology"/>
<evidence type="ECO:0000256" key="8">
    <source>
        <dbReference type="ARBA" id="ARBA00023033"/>
    </source>
</evidence>
<feature type="domain" description="FAD-binding" evidence="12">
    <location>
        <begin position="406"/>
        <end position="439"/>
    </location>
</feature>
<evidence type="ECO:0000256" key="2">
    <source>
        <dbReference type="ARBA" id="ARBA00005349"/>
    </source>
</evidence>
<dbReference type="FunFam" id="3.50.50.60:FF:000021">
    <property type="entry name" value="Ubiquinone biosynthesis monooxygenase COQ6"/>
    <property type="match status" value="1"/>
</dbReference>
<evidence type="ECO:0000259" key="12">
    <source>
        <dbReference type="Pfam" id="PF01494"/>
    </source>
</evidence>
<dbReference type="InterPro" id="IPR002938">
    <property type="entry name" value="FAD-bd"/>
</dbReference>
<reference evidence="14" key="2">
    <citation type="submission" date="2015-01" db="EMBL/GenBank/DDBJ databases">
        <title>Evolutionary Origins and Diversification of the Mycorrhizal Mutualists.</title>
        <authorList>
            <consortium name="DOE Joint Genome Institute"/>
            <consortium name="Mycorrhizal Genomics Consortium"/>
            <person name="Kohler A."/>
            <person name="Kuo A."/>
            <person name="Nagy L.G."/>
            <person name="Floudas D."/>
            <person name="Copeland A."/>
            <person name="Barry K.W."/>
            <person name="Cichocki N."/>
            <person name="Veneault-Fourrey C."/>
            <person name="LaButti K."/>
            <person name="Lindquist E.A."/>
            <person name="Lipzen A."/>
            <person name="Lundell T."/>
            <person name="Morin E."/>
            <person name="Murat C."/>
            <person name="Riley R."/>
            <person name="Ohm R."/>
            <person name="Sun H."/>
            <person name="Tunlid A."/>
            <person name="Henrissat B."/>
            <person name="Grigoriev I.V."/>
            <person name="Hibbett D.S."/>
            <person name="Martin F."/>
        </authorList>
    </citation>
    <scope>NUCLEOTIDE SEQUENCE [LARGE SCALE GENOMIC DNA]</scope>
    <source>
        <strain evidence="14">MUT 4182</strain>
    </source>
</reference>
<evidence type="ECO:0000256" key="1">
    <source>
        <dbReference type="ARBA" id="ARBA00001974"/>
    </source>
</evidence>
<accession>A0A0C3LDL8</accession>
<dbReference type="AlphaFoldDB" id="A0A0C3LDL8"/>
<evidence type="ECO:0000256" key="3">
    <source>
        <dbReference type="ARBA" id="ARBA00022630"/>
    </source>
</evidence>
<gene>
    <name evidence="11" type="primary">COQ6</name>
    <name evidence="13" type="ORF">M407DRAFT_67227</name>
</gene>
<comment type="subcellular location">
    <subcellularLocation>
        <location evidence="11">Mitochondrion inner membrane</location>
        <topology evidence="11">Peripheral membrane protein</topology>
        <orientation evidence="11">Matrix side</orientation>
    </subcellularLocation>
</comment>
<dbReference type="GO" id="GO:0071949">
    <property type="term" value="F:FAD binding"/>
    <property type="evidence" value="ECO:0007669"/>
    <property type="project" value="InterPro"/>
</dbReference>
<dbReference type="InterPro" id="IPR000689">
    <property type="entry name" value="UbQ_mOase_COQ6"/>
</dbReference>
<dbReference type="EMBL" id="KN822958">
    <property type="protein sequence ID" value="KIO32033.1"/>
    <property type="molecule type" value="Genomic_DNA"/>
</dbReference>
<dbReference type="GO" id="GO:0031314">
    <property type="term" value="C:extrinsic component of mitochondrial inner membrane"/>
    <property type="evidence" value="ECO:0007669"/>
    <property type="project" value="UniProtKB-UniRule"/>
</dbReference>
<dbReference type="PANTHER" id="PTHR43876:SF7">
    <property type="entry name" value="UBIQUINONE BIOSYNTHESIS MONOOXYGENASE COQ6, MITOCHONDRIAL"/>
    <property type="match status" value="1"/>
</dbReference>
<comment type="function">
    <text evidence="11">FAD-dependent monooxygenase required for two non-consecutive steps during ubiquinone biosynthesis. Required for the C5-ring hydroxylation during ubiquinone biosynthesis by catalyzing the hydroxylation of 4-hydroxy-3-(all-trans-polyprenyl)benzoic acid to 3,4-dihydroxy-5-(all-trans-polyprenyl)benzoic acid. Also acts downstream of coq4, for the C1-hydroxylation during ubiquinone biosynthesis by catalyzing the hydroxylation of 2-methoxy-6-(all-trans-polyprenyl)phenol to 2-methoxy-6-(all-trans-polyprenyl)benzene-1,4-diol. The electrons required for the hydroxylation reaction are funneled indirectly to coq6 from NADPH via a ferredoxin/ferredoxin reductase system.</text>
</comment>
<protein>
    <recommendedName>
        <fullName evidence="11">Ubiquinone biosynthesis monooxygenase COQ6, mitochondrial</fullName>
        <ecNumber evidence="11">1.14.15.45</ecNumber>
    </recommendedName>
    <alternativeName>
        <fullName evidence="11">2-methoxy-6-polyprenolphenol 4-hydroxylase</fullName>
        <ecNumber evidence="11">1.14.15.46</ecNumber>
    </alternativeName>
</protein>
<evidence type="ECO:0000256" key="11">
    <source>
        <dbReference type="HAMAP-Rule" id="MF_03193"/>
    </source>
</evidence>
<dbReference type="Gene3D" id="3.50.50.60">
    <property type="entry name" value="FAD/NAD(P)-binding domain"/>
    <property type="match status" value="2"/>
</dbReference>
<dbReference type="InterPro" id="IPR036188">
    <property type="entry name" value="FAD/NAD-bd_sf"/>
</dbReference>
<comment type="catalytic activity">
    <reaction evidence="11">
        <text>a 4-hydroxy-3-(all-trans-polyprenyl)benzoate + 2 reduced [2Fe-2S]-[ferredoxin] + O2 + 2 H(+) = a 3,4-dihydroxy-5-(all-trans-polyprenyl)benzoate + 2 oxidized [2Fe-2S]-[ferredoxin] + H2O</text>
        <dbReference type="Rhea" id="RHEA:81195"/>
        <dbReference type="Rhea" id="RHEA-COMP:9514"/>
        <dbReference type="Rhea" id="RHEA-COMP:10000"/>
        <dbReference type="Rhea" id="RHEA-COMP:10001"/>
        <dbReference type="Rhea" id="RHEA-COMP:10930"/>
        <dbReference type="ChEBI" id="CHEBI:15377"/>
        <dbReference type="ChEBI" id="CHEBI:15378"/>
        <dbReference type="ChEBI" id="CHEBI:15379"/>
        <dbReference type="ChEBI" id="CHEBI:33737"/>
        <dbReference type="ChEBI" id="CHEBI:33738"/>
        <dbReference type="ChEBI" id="CHEBI:64694"/>
        <dbReference type="ChEBI" id="CHEBI:78396"/>
        <dbReference type="EC" id="1.14.15.45"/>
    </reaction>
</comment>
<dbReference type="PANTHER" id="PTHR43876">
    <property type="entry name" value="UBIQUINONE BIOSYNTHESIS MONOOXYGENASE COQ6, MITOCHONDRIAL"/>
    <property type="match status" value="1"/>
</dbReference>
<organism evidence="13 14">
    <name type="scientific">Tulasnella calospora MUT 4182</name>
    <dbReference type="NCBI Taxonomy" id="1051891"/>
    <lineage>
        <taxon>Eukaryota</taxon>
        <taxon>Fungi</taxon>
        <taxon>Dikarya</taxon>
        <taxon>Basidiomycota</taxon>
        <taxon>Agaricomycotina</taxon>
        <taxon>Agaricomycetes</taxon>
        <taxon>Cantharellales</taxon>
        <taxon>Tulasnellaceae</taxon>
        <taxon>Tulasnella</taxon>
    </lineage>
</organism>
<keyword evidence="6 11" id="KW-0274">FAD</keyword>
<evidence type="ECO:0000256" key="10">
    <source>
        <dbReference type="ARBA" id="ARBA00023136"/>
    </source>
</evidence>
<keyword evidence="3 11" id="KW-0285">Flavoprotein</keyword>
<dbReference type="InterPro" id="IPR018168">
    <property type="entry name" value="Ubi_Hdrlase_CS"/>
</dbReference>
<comment type="cofactor">
    <cofactor evidence="1 11">
        <name>FAD</name>
        <dbReference type="ChEBI" id="CHEBI:57692"/>
    </cofactor>
</comment>
<dbReference type="GO" id="GO:0016712">
    <property type="term" value="F:oxidoreductase activity, acting on paired donors, with incorporation or reduction of molecular oxygen, reduced flavin or flavoprotein as one donor, and incorporation of one atom of oxygen"/>
    <property type="evidence" value="ECO:0007669"/>
    <property type="project" value="UniProtKB-UniRule"/>
</dbReference>
<comment type="similarity">
    <text evidence="2 11">Belongs to the UbiH/COQ6 family.</text>
</comment>
<keyword evidence="5 11" id="KW-0999">Mitochondrion inner membrane</keyword>
<name>A0A0C3LDL8_9AGAM</name>
<evidence type="ECO:0000256" key="7">
    <source>
        <dbReference type="ARBA" id="ARBA00023002"/>
    </source>
</evidence>
<evidence type="ECO:0000313" key="13">
    <source>
        <dbReference type="EMBL" id="KIO32033.1"/>
    </source>
</evidence>
<dbReference type="HAMAP" id="MF_03193">
    <property type="entry name" value="COQ6_monooxygenase"/>
    <property type="match status" value="1"/>
</dbReference>
<dbReference type="Proteomes" id="UP000054248">
    <property type="component" value="Unassembled WGS sequence"/>
</dbReference>
<dbReference type="HOGENOM" id="CLU_009665_8_0_1"/>
<sequence length="560" mass="59629">MTLILGPCCRQHARRFFTASKPTVWTARSFATEVPSSVEEFDVVIVGGGPAGLALATALASSKPILDTTSIALIEAGDLARVRNWSQPSGTFSNRVSSITNISQGFLDSIGAWAHVENSRVAKLEDMQVWDGLSDARIEFSASELRSLSGSGRVPQIAHMTENLNLQRGLLHRLNDFPSVKLLDNVKVDDIKAEEGDKGGWPTLKLSDGKTLRTRLLVGADGFNSPVKKYAGIRTYGWAYDTHAVVATMFHSPPFPGTPLTAYQRFLPTGPIAFLPLSDTAASLVWSTKPHLAAALKATHPDMINAAFRLPDTSMKVLYDVLLDTKSQVTPEEMAETIRWREESHGIAPLSSLSSIEAGGSAAVGGYGGEADMPPLVTAIQPGSVAGFPLRLSHAEVYIGEGAGARTALVGDAAHTIHPLAGQGLNMGLADVQALSKCIENAVQLGADIGSRTALLPYPRARYFENHKLLSATDKLHKLYETTFPPVVWARSAGLEVINELESVKSVLMMNAGRGGEASSLWDVAAAGVEGVSRAVHSAEAVARGVGNLGMALIQNALRK</sequence>
<dbReference type="EC" id="1.14.15.45" evidence="11"/>
<dbReference type="Pfam" id="PF01494">
    <property type="entry name" value="FAD_binding_3"/>
    <property type="match status" value="2"/>
</dbReference>
<dbReference type="PRINTS" id="PR00420">
    <property type="entry name" value="RNGMNOXGNASE"/>
</dbReference>
<comment type="subunit">
    <text evidence="11">Component of a multi-subunit COQ enzyme complex, composed of at least COQ3, COQ4, COQ5, COQ6, COQ7 and COQ9.</text>
</comment>
<dbReference type="GO" id="GO:0106364">
    <property type="term" value="F:4-hydroxy-3-all-trans-polyprenylbenzoate oxygenase activity"/>
    <property type="evidence" value="ECO:0007669"/>
    <property type="project" value="UniProtKB-EC"/>
</dbReference>
<dbReference type="UniPathway" id="UPA00232"/>
<reference evidence="13 14" key="1">
    <citation type="submission" date="2014-04" db="EMBL/GenBank/DDBJ databases">
        <authorList>
            <consortium name="DOE Joint Genome Institute"/>
            <person name="Kuo A."/>
            <person name="Girlanda M."/>
            <person name="Perotto S."/>
            <person name="Kohler A."/>
            <person name="Nagy L.G."/>
            <person name="Floudas D."/>
            <person name="Copeland A."/>
            <person name="Barry K.W."/>
            <person name="Cichocki N."/>
            <person name="Veneault-Fourrey C."/>
            <person name="LaButti K."/>
            <person name="Lindquist E.A."/>
            <person name="Lipzen A."/>
            <person name="Lundell T."/>
            <person name="Morin E."/>
            <person name="Murat C."/>
            <person name="Sun H."/>
            <person name="Tunlid A."/>
            <person name="Henrissat B."/>
            <person name="Grigoriev I.V."/>
            <person name="Hibbett D.S."/>
            <person name="Martin F."/>
            <person name="Nordberg H.P."/>
            <person name="Cantor M.N."/>
            <person name="Hua S.X."/>
        </authorList>
    </citation>
    <scope>NUCLEOTIDE SEQUENCE [LARGE SCALE GENOMIC DNA]</scope>
    <source>
        <strain evidence="13 14">MUT 4182</strain>
    </source>
</reference>
<evidence type="ECO:0000256" key="9">
    <source>
        <dbReference type="ARBA" id="ARBA00023128"/>
    </source>
</evidence>
<dbReference type="PROSITE" id="PS01304">
    <property type="entry name" value="UBIH"/>
    <property type="match status" value="1"/>
</dbReference>
<keyword evidence="8 11" id="KW-0503">Monooxygenase</keyword>
<keyword evidence="7 11" id="KW-0560">Oxidoreductase</keyword>